<dbReference type="EMBL" id="CP001700">
    <property type="protein sequence ID" value="ACU76335.1"/>
    <property type="molecule type" value="Genomic_DNA"/>
</dbReference>
<sequence length="63" mass="6614" precursor="true">MVVIFMAVAGCVAVALLGRAAATSAQRMRSWYRGSVEGSKTELVVLAAVVGGLLGELYLRMRG</sequence>
<dbReference type="AlphaFoldDB" id="C7QB44"/>
<gene>
    <name evidence="1" type="ordered locus">Caci_7510</name>
</gene>
<dbReference type="InParanoid" id="C7QB44"/>
<protein>
    <submittedName>
        <fullName evidence="1">Uncharacterized protein</fullName>
    </submittedName>
</protein>
<dbReference type="HOGENOM" id="CLU_2877531_0_0_11"/>
<reference evidence="1 2" key="1">
    <citation type="journal article" date="2009" name="Stand. Genomic Sci.">
        <title>Complete genome sequence of Catenulispora acidiphila type strain (ID 139908).</title>
        <authorList>
            <person name="Copeland A."/>
            <person name="Lapidus A."/>
            <person name="Glavina Del Rio T."/>
            <person name="Nolan M."/>
            <person name="Lucas S."/>
            <person name="Chen F."/>
            <person name="Tice H."/>
            <person name="Cheng J.F."/>
            <person name="Bruce D."/>
            <person name="Goodwin L."/>
            <person name="Pitluck S."/>
            <person name="Mikhailova N."/>
            <person name="Pati A."/>
            <person name="Ivanova N."/>
            <person name="Mavromatis K."/>
            <person name="Chen A."/>
            <person name="Palaniappan K."/>
            <person name="Chain P."/>
            <person name="Land M."/>
            <person name="Hauser L."/>
            <person name="Chang Y.J."/>
            <person name="Jeffries C.D."/>
            <person name="Chertkov O."/>
            <person name="Brettin T."/>
            <person name="Detter J.C."/>
            <person name="Han C."/>
            <person name="Ali Z."/>
            <person name="Tindall B.J."/>
            <person name="Goker M."/>
            <person name="Bristow J."/>
            <person name="Eisen J.A."/>
            <person name="Markowitz V."/>
            <person name="Hugenholtz P."/>
            <person name="Kyrpides N.C."/>
            <person name="Klenk H.P."/>
        </authorList>
    </citation>
    <scope>NUCLEOTIDE SEQUENCE [LARGE SCALE GENOMIC DNA]</scope>
    <source>
        <strain evidence="2">DSM 44928 / JCM 14897 / NBRC 102108 / NRRL B-24433 / ID139908</strain>
    </source>
</reference>
<proteinExistence type="predicted"/>
<evidence type="ECO:0000313" key="2">
    <source>
        <dbReference type="Proteomes" id="UP000000851"/>
    </source>
</evidence>
<keyword evidence="2" id="KW-1185">Reference proteome</keyword>
<evidence type="ECO:0000313" key="1">
    <source>
        <dbReference type="EMBL" id="ACU76335.1"/>
    </source>
</evidence>
<organism evidence="1 2">
    <name type="scientific">Catenulispora acidiphila (strain DSM 44928 / JCM 14897 / NBRC 102108 / NRRL B-24433 / ID139908)</name>
    <dbReference type="NCBI Taxonomy" id="479433"/>
    <lineage>
        <taxon>Bacteria</taxon>
        <taxon>Bacillati</taxon>
        <taxon>Actinomycetota</taxon>
        <taxon>Actinomycetes</taxon>
        <taxon>Catenulisporales</taxon>
        <taxon>Catenulisporaceae</taxon>
        <taxon>Catenulispora</taxon>
    </lineage>
</organism>
<accession>C7QB44</accession>
<dbReference type="Proteomes" id="UP000000851">
    <property type="component" value="Chromosome"/>
</dbReference>
<name>C7QB44_CATAD</name>
<dbReference type="KEGG" id="cai:Caci_7510"/>
<dbReference type="RefSeq" id="WP_015796060.1">
    <property type="nucleotide sequence ID" value="NC_013131.1"/>
</dbReference>